<dbReference type="Proteomes" id="UP001596147">
    <property type="component" value="Unassembled WGS sequence"/>
</dbReference>
<keyword evidence="2" id="KW-1185">Reference proteome</keyword>
<accession>A0ABW0LE04</accession>
<protein>
    <submittedName>
        <fullName evidence="1">Uncharacterized protein</fullName>
    </submittedName>
</protein>
<evidence type="ECO:0000313" key="2">
    <source>
        <dbReference type="Proteomes" id="UP001596147"/>
    </source>
</evidence>
<dbReference type="RefSeq" id="WP_382348017.1">
    <property type="nucleotide sequence ID" value="NZ_JBHSMC010000001.1"/>
</dbReference>
<comment type="caution">
    <text evidence="1">The sequence shown here is derived from an EMBL/GenBank/DDBJ whole genome shotgun (WGS) entry which is preliminary data.</text>
</comment>
<gene>
    <name evidence="1" type="ORF">ACFPM4_04275</name>
</gene>
<organism evidence="1 2">
    <name type="scientific">Lederbergia graminis</name>
    <dbReference type="NCBI Taxonomy" id="735518"/>
    <lineage>
        <taxon>Bacteria</taxon>
        <taxon>Bacillati</taxon>
        <taxon>Bacillota</taxon>
        <taxon>Bacilli</taxon>
        <taxon>Bacillales</taxon>
        <taxon>Bacillaceae</taxon>
        <taxon>Lederbergia</taxon>
    </lineage>
</organism>
<name>A0ABW0LE04_9BACI</name>
<reference evidence="2" key="1">
    <citation type="journal article" date="2019" name="Int. J. Syst. Evol. Microbiol.">
        <title>The Global Catalogue of Microorganisms (GCM) 10K type strain sequencing project: providing services to taxonomists for standard genome sequencing and annotation.</title>
        <authorList>
            <consortium name="The Broad Institute Genomics Platform"/>
            <consortium name="The Broad Institute Genome Sequencing Center for Infectious Disease"/>
            <person name="Wu L."/>
            <person name="Ma J."/>
        </authorList>
    </citation>
    <scope>NUCLEOTIDE SEQUENCE [LARGE SCALE GENOMIC DNA]</scope>
    <source>
        <strain evidence="2">CGMCC 1.12237</strain>
    </source>
</reference>
<proteinExistence type="predicted"/>
<sequence>MGYILPINQTQYLQYRERMLKTRNTNKSPEVVSIPPLQLKQNFTQQSAVHQFCTSNNTIKNTSGVTEDGLGENIDIYV</sequence>
<evidence type="ECO:0000313" key="1">
    <source>
        <dbReference type="EMBL" id="MFC5463974.1"/>
    </source>
</evidence>
<dbReference type="EMBL" id="JBHSMC010000001">
    <property type="protein sequence ID" value="MFC5463974.1"/>
    <property type="molecule type" value="Genomic_DNA"/>
</dbReference>